<dbReference type="AlphaFoldDB" id="K0R604"/>
<evidence type="ECO:0000256" key="5">
    <source>
        <dbReference type="ARBA" id="ARBA00022989"/>
    </source>
</evidence>
<evidence type="ECO:0000256" key="4">
    <source>
        <dbReference type="ARBA" id="ARBA00022692"/>
    </source>
</evidence>
<organism evidence="10 11">
    <name type="scientific">Thalassiosira oceanica</name>
    <name type="common">Marine diatom</name>
    <dbReference type="NCBI Taxonomy" id="159749"/>
    <lineage>
        <taxon>Eukaryota</taxon>
        <taxon>Sar</taxon>
        <taxon>Stramenopiles</taxon>
        <taxon>Ochrophyta</taxon>
        <taxon>Bacillariophyta</taxon>
        <taxon>Coscinodiscophyceae</taxon>
        <taxon>Thalassiosirophycidae</taxon>
        <taxon>Thalassiosirales</taxon>
        <taxon>Thalassiosiraceae</taxon>
        <taxon>Thalassiosira</taxon>
    </lineage>
</organism>
<feature type="non-terminal residue" evidence="10">
    <location>
        <position position="495"/>
    </location>
</feature>
<dbReference type="EMBL" id="AGNL01045515">
    <property type="protein sequence ID" value="EJK48708.1"/>
    <property type="molecule type" value="Genomic_DNA"/>
</dbReference>
<evidence type="ECO:0000256" key="2">
    <source>
        <dbReference type="ARBA" id="ARBA00022448"/>
    </source>
</evidence>
<keyword evidence="11" id="KW-1185">Reference proteome</keyword>
<evidence type="ECO:0000256" key="7">
    <source>
        <dbReference type="ARBA" id="ARBA00023136"/>
    </source>
</evidence>
<proteinExistence type="predicted"/>
<dbReference type="Proteomes" id="UP000266841">
    <property type="component" value="Unassembled WGS sequence"/>
</dbReference>
<evidence type="ECO:0000256" key="6">
    <source>
        <dbReference type="ARBA" id="ARBA00023065"/>
    </source>
</evidence>
<dbReference type="GO" id="GO:0005254">
    <property type="term" value="F:chloride channel activity"/>
    <property type="evidence" value="ECO:0007669"/>
    <property type="project" value="InterPro"/>
</dbReference>
<accession>K0R604</accession>
<feature type="transmembrane region" description="Helical" evidence="8">
    <location>
        <begin position="103"/>
        <end position="120"/>
    </location>
</feature>
<gene>
    <name evidence="10" type="ORF">THAOC_32470</name>
</gene>
<feature type="transmembrane region" description="Helical" evidence="8">
    <location>
        <begin position="302"/>
        <end position="335"/>
    </location>
</feature>
<dbReference type="PANTHER" id="PTHR33281">
    <property type="entry name" value="UPF0187 PROTEIN YNEE"/>
    <property type="match status" value="1"/>
</dbReference>
<dbReference type="GO" id="GO:0005886">
    <property type="term" value="C:plasma membrane"/>
    <property type="evidence" value="ECO:0007669"/>
    <property type="project" value="UniProtKB-SubCell"/>
</dbReference>
<protein>
    <recommendedName>
        <fullName evidence="12">Bestrophin homolog</fullName>
    </recommendedName>
</protein>
<keyword evidence="9" id="KW-0732">Signal</keyword>
<feature type="signal peptide" evidence="9">
    <location>
        <begin position="1"/>
        <end position="18"/>
    </location>
</feature>
<keyword evidence="7 8" id="KW-0472">Membrane</keyword>
<keyword evidence="3" id="KW-1003">Cell membrane</keyword>
<reference evidence="10 11" key="1">
    <citation type="journal article" date="2012" name="Genome Biol.">
        <title>Genome and low-iron response of an oceanic diatom adapted to chronic iron limitation.</title>
        <authorList>
            <person name="Lommer M."/>
            <person name="Specht M."/>
            <person name="Roy A.S."/>
            <person name="Kraemer L."/>
            <person name="Andreson R."/>
            <person name="Gutowska M.A."/>
            <person name="Wolf J."/>
            <person name="Bergner S.V."/>
            <person name="Schilhabel M.B."/>
            <person name="Klostermeier U.C."/>
            <person name="Beiko R.G."/>
            <person name="Rosenstiel P."/>
            <person name="Hippler M."/>
            <person name="Laroche J."/>
        </authorList>
    </citation>
    <scope>NUCLEOTIDE SEQUENCE [LARGE SCALE GENOMIC DNA]</scope>
    <source>
        <strain evidence="10 11">CCMP1005</strain>
    </source>
</reference>
<dbReference type="Pfam" id="PF25539">
    <property type="entry name" value="Bestrophin_2"/>
    <property type="match status" value="1"/>
</dbReference>
<evidence type="ECO:0000256" key="3">
    <source>
        <dbReference type="ARBA" id="ARBA00022475"/>
    </source>
</evidence>
<dbReference type="PANTHER" id="PTHR33281:SF19">
    <property type="entry name" value="VOLTAGE-DEPENDENT ANION CHANNEL-FORMING PROTEIN YNEE"/>
    <property type="match status" value="1"/>
</dbReference>
<evidence type="ECO:0000256" key="9">
    <source>
        <dbReference type="SAM" id="SignalP"/>
    </source>
</evidence>
<evidence type="ECO:0008006" key="12">
    <source>
        <dbReference type="Google" id="ProtNLM"/>
    </source>
</evidence>
<comment type="caution">
    <text evidence="10">The sequence shown here is derived from an EMBL/GenBank/DDBJ whole genome shotgun (WGS) entry which is preliminary data.</text>
</comment>
<evidence type="ECO:0000256" key="1">
    <source>
        <dbReference type="ARBA" id="ARBA00004651"/>
    </source>
</evidence>
<feature type="chain" id="PRO_5003836039" description="Bestrophin homolog" evidence="9">
    <location>
        <begin position="19"/>
        <end position="495"/>
    </location>
</feature>
<dbReference type="OMA" id="ICITIRA"/>
<evidence type="ECO:0000256" key="8">
    <source>
        <dbReference type="SAM" id="Phobius"/>
    </source>
</evidence>
<evidence type="ECO:0000313" key="10">
    <source>
        <dbReference type="EMBL" id="EJK48708.1"/>
    </source>
</evidence>
<dbReference type="OrthoDB" id="1368at2759"/>
<keyword evidence="6" id="KW-0406">Ion transport</keyword>
<evidence type="ECO:0000313" key="11">
    <source>
        <dbReference type="Proteomes" id="UP000266841"/>
    </source>
</evidence>
<sequence length="495" mass="55586">MFIRALLIICITIRASSPFRLQHHAPGDTPRQVRSRSSVAGISGTVLFGSTSPDGPDVAPVPSGDGTKDTIQRFAADVQHVLHHLRGSELDPDIPAHRMMKRIFPLQCVLLAWCLVSVWLEDHFLKPRPIPLSSLGTISTFVAFLLTLRSNQALERLKVGRELWSRVILDTREMASMIMAFVYPVDKQLALMLARHLALFGWLLKSQLRFVRRDDVVELVRAMLPNKKDADYVLSQRQKTVAVITRIRQVLATLGKQHKLTTAEEIAIDHSAHALSSLITSTGMLRASPIPTLYTSHTSRLLLFYLFSLPPALHASGLSVLMTTLLSMVVGFAMFGLDEISHLFEQPFRIIPMYSISRRSTLAVADAFACQPPELEGEVSKDEENHLSQKDLTLYWSKEDISTTARGHQKQPGIFNFYAAPLLCCPSTPCRMSTATDLPHCQAAHCHQVVHIRHHRRATARLMRRFERNDVMFKPARHVQARLHSYLASNPAISQ</sequence>
<dbReference type="InterPro" id="IPR044669">
    <property type="entry name" value="YneE/VCCN1/2-like"/>
</dbReference>
<keyword evidence="5 8" id="KW-1133">Transmembrane helix</keyword>
<keyword evidence="4 8" id="KW-0812">Transmembrane</keyword>
<feature type="transmembrane region" description="Helical" evidence="8">
    <location>
        <begin position="132"/>
        <end position="151"/>
    </location>
</feature>
<name>K0R604_THAOC</name>
<comment type="subcellular location">
    <subcellularLocation>
        <location evidence="1">Cell membrane</location>
        <topology evidence="1">Multi-pass membrane protein</topology>
    </subcellularLocation>
</comment>
<keyword evidence="2" id="KW-0813">Transport</keyword>